<proteinExistence type="predicted"/>
<organism evidence="1 2">
    <name type="scientific">Candidatus Staskawiczbacteria bacterium RIFOXYD1_FULL_32_13</name>
    <dbReference type="NCBI Taxonomy" id="1802234"/>
    <lineage>
        <taxon>Bacteria</taxon>
        <taxon>Candidatus Staskawicziibacteriota</taxon>
    </lineage>
</organism>
<evidence type="ECO:0000313" key="2">
    <source>
        <dbReference type="Proteomes" id="UP000178935"/>
    </source>
</evidence>
<reference evidence="1 2" key="1">
    <citation type="journal article" date="2016" name="Nat. Commun.">
        <title>Thousands of microbial genomes shed light on interconnected biogeochemical processes in an aquifer system.</title>
        <authorList>
            <person name="Anantharaman K."/>
            <person name="Brown C.T."/>
            <person name="Hug L.A."/>
            <person name="Sharon I."/>
            <person name="Castelle C.J."/>
            <person name="Probst A.J."/>
            <person name="Thomas B.C."/>
            <person name="Singh A."/>
            <person name="Wilkins M.J."/>
            <person name="Karaoz U."/>
            <person name="Brodie E.L."/>
            <person name="Williams K.H."/>
            <person name="Hubbard S.S."/>
            <person name="Banfield J.F."/>
        </authorList>
    </citation>
    <scope>NUCLEOTIDE SEQUENCE [LARGE SCALE GENOMIC DNA]</scope>
</reference>
<comment type="caution">
    <text evidence="1">The sequence shown here is derived from an EMBL/GenBank/DDBJ whole genome shotgun (WGS) entry which is preliminary data.</text>
</comment>
<evidence type="ECO:0000313" key="1">
    <source>
        <dbReference type="EMBL" id="OGZ87560.1"/>
    </source>
</evidence>
<dbReference type="Proteomes" id="UP000178935">
    <property type="component" value="Unassembled WGS sequence"/>
</dbReference>
<name>A0A1G2JMM8_9BACT</name>
<dbReference type="EMBL" id="MHPU01000041">
    <property type="protein sequence ID" value="OGZ87560.1"/>
    <property type="molecule type" value="Genomic_DNA"/>
</dbReference>
<protein>
    <submittedName>
        <fullName evidence="1">Uncharacterized protein</fullName>
    </submittedName>
</protein>
<gene>
    <name evidence="1" type="ORF">A2561_00920</name>
</gene>
<sequence>MINICEQMFCLHPFVSNKWEKEFFLRRKAMSNGDAVLARLFKLWAMVCKLVMDGKRSADQVCDALQAIVDEQQFEAKVKEWVVFYERFFGLELDVSRLKIPEQQQGFDRLIIVAQGMTPQRLFEKCKKLFPTWKWTEKNLDEIITSVRTAQNGAYAVWVRDRVEADEENKNCSANDFSGKGGTETLEERMLHELKYFRETGKHLDVQNWTLCASSRYSDGGVPCADWFSDEFRVYWDRPDRHFSRLRARSAVSQ</sequence>
<dbReference type="AlphaFoldDB" id="A0A1G2JMM8"/>
<accession>A0A1G2JMM8</accession>